<keyword evidence="3" id="KW-1185">Reference proteome</keyword>
<dbReference type="Pfam" id="PF00078">
    <property type="entry name" value="RVT_1"/>
    <property type="match status" value="1"/>
</dbReference>
<comment type="caution">
    <text evidence="2">The sequence shown here is derived from an EMBL/GenBank/DDBJ whole genome shotgun (WGS) entry which is preliminary data.</text>
</comment>
<organism evidence="2 3">
    <name type="scientific">Araneus ventricosus</name>
    <name type="common">Orbweaver spider</name>
    <name type="synonym">Epeira ventricosa</name>
    <dbReference type="NCBI Taxonomy" id="182803"/>
    <lineage>
        <taxon>Eukaryota</taxon>
        <taxon>Metazoa</taxon>
        <taxon>Ecdysozoa</taxon>
        <taxon>Arthropoda</taxon>
        <taxon>Chelicerata</taxon>
        <taxon>Arachnida</taxon>
        <taxon>Araneae</taxon>
        <taxon>Araneomorphae</taxon>
        <taxon>Entelegynae</taxon>
        <taxon>Araneoidea</taxon>
        <taxon>Araneidae</taxon>
        <taxon>Araneus</taxon>
    </lineage>
</organism>
<dbReference type="InterPro" id="IPR000477">
    <property type="entry name" value="RT_dom"/>
</dbReference>
<evidence type="ECO:0000313" key="3">
    <source>
        <dbReference type="Proteomes" id="UP000499080"/>
    </source>
</evidence>
<dbReference type="SUPFAM" id="SSF56672">
    <property type="entry name" value="DNA/RNA polymerases"/>
    <property type="match status" value="1"/>
</dbReference>
<evidence type="ECO:0000259" key="1">
    <source>
        <dbReference type="PROSITE" id="PS50878"/>
    </source>
</evidence>
<dbReference type="PROSITE" id="PS50878">
    <property type="entry name" value="RT_POL"/>
    <property type="match status" value="1"/>
</dbReference>
<accession>A0A4Y2C6N2</accession>
<dbReference type="GO" id="GO:0071897">
    <property type="term" value="P:DNA biosynthetic process"/>
    <property type="evidence" value="ECO:0007669"/>
    <property type="project" value="UniProtKB-ARBA"/>
</dbReference>
<proteinExistence type="predicted"/>
<dbReference type="AlphaFoldDB" id="A0A4Y2C6N2"/>
<sequence length="178" mass="20307">MRTTLFTLMVSCSNACSWTSREIPQISFINFSKTELLKYGGGTLCPAPKNAQKGIPQGNVLSPIHFFCNMPNFFEILDDRVECSIFADDIFICSLNSLDYAIRKLQNTLWKLTIRPEKSFIAELSKRKLYVQPRVTYAEFPLAWKDSIKYLGICFSKTNQNGIILKIFVPKLFAKSTP</sequence>
<name>A0A4Y2C6N2_ARAVE</name>
<dbReference type="EMBL" id="BGPR01000150">
    <property type="protein sequence ID" value="GBL99703.1"/>
    <property type="molecule type" value="Genomic_DNA"/>
</dbReference>
<reference evidence="2 3" key="1">
    <citation type="journal article" date="2019" name="Sci. Rep.">
        <title>Orb-weaving spider Araneus ventricosus genome elucidates the spidroin gene catalogue.</title>
        <authorList>
            <person name="Kono N."/>
            <person name="Nakamura H."/>
            <person name="Ohtoshi R."/>
            <person name="Moran D.A.P."/>
            <person name="Shinohara A."/>
            <person name="Yoshida Y."/>
            <person name="Fujiwara M."/>
            <person name="Mori M."/>
            <person name="Tomita M."/>
            <person name="Arakawa K."/>
        </authorList>
    </citation>
    <scope>NUCLEOTIDE SEQUENCE [LARGE SCALE GENOMIC DNA]</scope>
</reference>
<feature type="domain" description="Reverse transcriptase" evidence="1">
    <location>
        <begin position="1"/>
        <end position="155"/>
    </location>
</feature>
<evidence type="ECO:0000313" key="2">
    <source>
        <dbReference type="EMBL" id="GBL99703.1"/>
    </source>
</evidence>
<dbReference type="OrthoDB" id="6628575at2759"/>
<dbReference type="Proteomes" id="UP000499080">
    <property type="component" value="Unassembled WGS sequence"/>
</dbReference>
<gene>
    <name evidence="2" type="ORF">AVEN_249746_1</name>
</gene>
<dbReference type="InterPro" id="IPR043502">
    <property type="entry name" value="DNA/RNA_pol_sf"/>
</dbReference>
<protein>
    <recommendedName>
        <fullName evidence="1">Reverse transcriptase domain-containing protein</fullName>
    </recommendedName>
</protein>